<keyword evidence="2" id="KW-1133">Transmembrane helix</keyword>
<dbReference type="AlphaFoldDB" id="A0A1F5MZG4"/>
<reference evidence="3 4" key="1">
    <citation type="journal article" date="2016" name="Nat. Commun.">
        <title>Thousands of microbial genomes shed light on interconnected biogeochemical processes in an aquifer system.</title>
        <authorList>
            <person name="Anantharaman K."/>
            <person name="Brown C.T."/>
            <person name="Hug L.A."/>
            <person name="Sharon I."/>
            <person name="Castelle C.J."/>
            <person name="Probst A.J."/>
            <person name="Thomas B.C."/>
            <person name="Singh A."/>
            <person name="Wilkins M.J."/>
            <person name="Karaoz U."/>
            <person name="Brodie E.L."/>
            <person name="Williams K.H."/>
            <person name="Hubbard S.S."/>
            <person name="Banfield J.F."/>
        </authorList>
    </citation>
    <scope>NUCLEOTIDE SEQUENCE [LARGE SCALE GENOMIC DNA]</scope>
</reference>
<evidence type="ECO:0000313" key="4">
    <source>
        <dbReference type="Proteomes" id="UP000177135"/>
    </source>
</evidence>
<gene>
    <name evidence="3" type="ORF">A2617_03125</name>
</gene>
<name>A0A1F5MZG4_9BACT</name>
<dbReference type="PANTHER" id="PTHR43317">
    <property type="entry name" value="THERMOSPERMINE SYNTHASE ACAULIS5"/>
    <property type="match status" value="1"/>
</dbReference>
<dbReference type="Proteomes" id="UP000177135">
    <property type="component" value="Unassembled WGS sequence"/>
</dbReference>
<dbReference type="SUPFAM" id="SSF53335">
    <property type="entry name" value="S-adenosyl-L-methionine-dependent methyltransferases"/>
    <property type="match status" value="1"/>
</dbReference>
<proteinExistence type="predicted"/>
<protein>
    <recommendedName>
        <fullName evidence="5">PABS domain-containing protein</fullName>
    </recommendedName>
</protein>
<comment type="caution">
    <text evidence="3">The sequence shown here is derived from an EMBL/GenBank/DDBJ whole genome shotgun (WGS) entry which is preliminary data.</text>
</comment>
<keyword evidence="2" id="KW-0472">Membrane</keyword>
<feature type="transmembrane region" description="Helical" evidence="2">
    <location>
        <begin position="6"/>
        <end position="23"/>
    </location>
</feature>
<keyword evidence="2" id="KW-0812">Transmembrane</keyword>
<dbReference type="EMBL" id="MFEC01000035">
    <property type="protein sequence ID" value="OGE70742.1"/>
    <property type="molecule type" value="Genomic_DNA"/>
</dbReference>
<evidence type="ECO:0000256" key="2">
    <source>
        <dbReference type="SAM" id="Phobius"/>
    </source>
</evidence>
<evidence type="ECO:0008006" key="5">
    <source>
        <dbReference type="Google" id="ProtNLM"/>
    </source>
</evidence>
<dbReference type="Gene3D" id="3.40.50.150">
    <property type="entry name" value="Vaccinia Virus protein VP39"/>
    <property type="match status" value="1"/>
</dbReference>
<dbReference type="Pfam" id="PF01564">
    <property type="entry name" value="Spermine_synth"/>
    <property type="match status" value="1"/>
</dbReference>
<dbReference type="PANTHER" id="PTHR43317:SF1">
    <property type="entry name" value="THERMOSPERMINE SYNTHASE ACAULIS5"/>
    <property type="match status" value="1"/>
</dbReference>
<keyword evidence="1" id="KW-0620">Polyamine biosynthesis</keyword>
<organism evidence="3 4">
    <name type="scientific">Candidatus Daviesbacteria bacterium RIFOXYD1_FULL_41_10</name>
    <dbReference type="NCBI Taxonomy" id="1797801"/>
    <lineage>
        <taxon>Bacteria</taxon>
        <taxon>Candidatus Daviesiibacteriota</taxon>
    </lineage>
</organism>
<accession>A0A1F5MZG4</accession>
<sequence>MQPDILQIIIPLLLLPILIWGWWRLRLKRIAGYYSPLLGKIEIFQKYNGEKVLTINSYPQGVSIHDESIKKSYWYAIAQEVLRFTQKRKKPQILMLGLGACTIPNLIAKQDKNIHQTIIEIDKEIIKACHDFFGLGQLPNYQIIQNNAYKWVSNNTFKNEFDVIIIDIFLGHPPYVDLKSNKPNFIEKLLPYLKQDGMIIFNRPAHTEETRSDSRQLEQYLKTRFKKTKLLDIKDPRRFRNNLIIGLSLQIKNI</sequence>
<evidence type="ECO:0000313" key="3">
    <source>
        <dbReference type="EMBL" id="OGE70742.1"/>
    </source>
</evidence>
<dbReference type="InterPro" id="IPR029063">
    <property type="entry name" value="SAM-dependent_MTases_sf"/>
</dbReference>
<evidence type="ECO:0000256" key="1">
    <source>
        <dbReference type="ARBA" id="ARBA00023115"/>
    </source>
</evidence>
<dbReference type="GO" id="GO:0006596">
    <property type="term" value="P:polyamine biosynthetic process"/>
    <property type="evidence" value="ECO:0007669"/>
    <property type="project" value="UniProtKB-KW"/>
</dbReference>